<gene>
    <name evidence="1" type="ORF">BUALT_Bualt13G0070400</name>
</gene>
<dbReference type="InterPro" id="IPR007750">
    <property type="entry name" value="DUF674"/>
</dbReference>
<sequence length="233" mass="25524">MAKSTVSMKLLIDTQAKRVLFAEASKDCTDFLFHILAMPVANIISLLKKQGMVGSLANLYESIENLNESYIQPNKTKDTLLKPALMHQVSGSSVPLLLLYDAPTVKKFYKCGGYNSSYNCNYLNYVSDDPRAVCPSCNQIMTANVSYVAPPSIANKACDEGGFVKGVVTYMIMDNLEVKPMSTISSIILLNKFNVKDVGALEEKVVNLGMNEAVKLLKASLQSKNVLTDVFLS</sequence>
<accession>A0AAV6WWD1</accession>
<reference evidence="1" key="1">
    <citation type="submission" date="2019-10" db="EMBL/GenBank/DDBJ databases">
        <authorList>
            <person name="Zhang R."/>
            <person name="Pan Y."/>
            <person name="Wang J."/>
            <person name="Ma R."/>
            <person name="Yu S."/>
        </authorList>
    </citation>
    <scope>NUCLEOTIDE SEQUENCE</scope>
    <source>
        <strain evidence="1">LA-IB0</strain>
        <tissue evidence="1">Leaf</tissue>
    </source>
</reference>
<keyword evidence="2" id="KW-1185">Reference proteome</keyword>
<proteinExistence type="predicted"/>
<evidence type="ECO:0000313" key="2">
    <source>
        <dbReference type="Proteomes" id="UP000826271"/>
    </source>
</evidence>
<evidence type="ECO:0000313" key="1">
    <source>
        <dbReference type="EMBL" id="KAG8371273.1"/>
    </source>
</evidence>
<dbReference type="AlphaFoldDB" id="A0AAV6WWD1"/>
<dbReference type="EMBL" id="WHWC01000013">
    <property type="protein sequence ID" value="KAG8371273.1"/>
    <property type="molecule type" value="Genomic_DNA"/>
</dbReference>
<protein>
    <recommendedName>
        <fullName evidence="3">DUF674 domain-containing protein</fullName>
    </recommendedName>
</protein>
<dbReference type="PANTHER" id="PTHR33103">
    <property type="entry name" value="OS01G0153900 PROTEIN"/>
    <property type="match status" value="1"/>
</dbReference>
<dbReference type="Proteomes" id="UP000826271">
    <property type="component" value="Unassembled WGS sequence"/>
</dbReference>
<name>A0AAV6WWD1_9LAMI</name>
<organism evidence="1 2">
    <name type="scientific">Buddleja alternifolia</name>
    <dbReference type="NCBI Taxonomy" id="168488"/>
    <lineage>
        <taxon>Eukaryota</taxon>
        <taxon>Viridiplantae</taxon>
        <taxon>Streptophyta</taxon>
        <taxon>Embryophyta</taxon>
        <taxon>Tracheophyta</taxon>
        <taxon>Spermatophyta</taxon>
        <taxon>Magnoliopsida</taxon>
        <taxon>eudicotyledons</taxon>
        <taxon>Gunneridae</taxon>
        <taxon>Pentapetalae</taxon>
        <taxon>asterids</taxon>
        <taxon>lamiids</taxon>
        <taxon>Lamiales</taxon>
        <taxon>Scrophulariaceae</taxon>
        <taxon>Buddlejeae</taxon>
        <taxon>Buddleja</taxon>
    </lineage>
</organism>
<dbReference type="Pfam" id="PF05056">
    <property type="entry name" value="DUF674"/>
    <property type="match status" value="1"/>
</dbReference>
<dbReference type="PANTHER" id="PTHR33103:SF19">
    <property type="entry name" value="OS09G0544700 PROTEIN"/>
    <property type="match status" value="1"/>
</dbReference>
<comment type="caution">
    <text evidence="1">The sequence shown here is derived from an EMBL/GenBank/DDBJ whole genome shotgun (WGS) entry which is preliminary data.</text>
</comment>
<evidence type="ECO:0008006" key="3">
    <source>
        <dbReference type="Google" id="ProtNLM"/>
    </source>
</evidence>